<feature type="transmembrane region" description="Helical" evidence="2">
    <location>
        <begin position="120"/>
        <end position="141"/>
    </location>
</feature>
<evidence type="ECO:0000313" key="3">
    <source>
        <dbReference type="EMBL" id="SPQ19164.1"/>
    </source>
</evidence>
<feature type="compositionally biased region" description="Polar residues" evidence="1">
    <location>
        <begin position="1"/>
        <end position="20"/>
    </location>
</feature>
<feature type="region of interest" description="Disordered" evidence="1">
    <location>
        <begin position="1"/>
        <end position="50"/>
    </location>
</feature>
<dbReference type="EMBL" id="OUUZ01000001">
    <property type="protein sequence ID" value="SPQ19164.1"/>
    <property type="molecule type" value="Genomic_DNA"/>
</dbReference>
<proteinExistence type="predicted"/>
<evidence type="ECO:0000256" key="1">
    <source>
        <dbReference type="SAM" id="MobiDB-lite"/>
    </source>
</evidence>
<feature type="region of interest" description="Disordered" evidence="1">
    <location>
        <begin position="147"/>
        <end position="197"/>
    </location>
</feature>
<feature type="region of interest" description="Disordered" evidence="1">
    <location>
        <begin position="64"/>
        <end position="92"/>
    </location>
</feature>
<feature type="compositionally biased region" description="Polar residues" evidence="1">
    <location>
        <begin position="31"/>
        <end position="42"/>
    </location>
</feature>
<gene>
    <name evidence="3" type="ORF">TT172_LOCUS1583</name>
</gene>
<dbReference type="AlphaFoldDB" id="A0A446B9G3"/>
<evidence type="ECO:0000313" key="4">
    <source>
        <dbReference type="Proteomes" id="UP000289323"/>
    </source>
</evidence>
<dbReference type="Proteomes" id="UP000289323">
    <property type="component" value="Unassembled WGS sequence"/>
</dbReference>
<feature type="compositionally biased region" description="Polar residues" evidence="1">
    <location>
        <begin position="147"/>
        <end position="170"/>
    </location>
</feature>
<evidence type="ECO:0000256" key="2">
    <source>
        <dbReference type="SAM" id="Phobius"/>
    </source>
</evidence>
<organism evidence="3 4">
    <name type="scientific">Thermothielavioides terrestris</name>
    <dbReference type="NCBI Taxonomy" id="2587410"/>
    <lineage>
        <taxon>Eukaryota</taxon>
        <taxon>Fungi</taxon>
        <taxon>Dikarya</taxon>
        <taxon>Ascomycota</taxon>
        <taxon>Pezizomycotina</taxon>
        <taxon>Sordariomycetes</taxon>
        <taxon>Sordariomycetidae</taxon>
        <taxon>Sordariales</taxon>
        <taxon>Chaetomiaceae</taxon>
        <taxon>Thermothielavioides</taxon>
    </lineage>
</organism>
<sequence>MASPSQIAGPNDRSVPNSSGGAFPPREQTRPSDSNNPYTETLPNPPPEFLGFEPANRTENLAATLGVGGGDGAHEGATELDTFPSIGRDNDGSKERVFHEAVYVEPPPTPWYKTISKGRWLGVAICLVGSTAVILAILGALNRLSGQSPYDSPDTDSNAPFNDISPTATRASTNPTSSDSSNTASTAAPTANPTAQAINCTDPTSFVSPVTWIGAQSSYRSDFASSSSAAQCCDSCARHTPGCAGWLFNASSPFTPCTKIVLTGANRARADAACPDGYTGTTYFAKGGAGGESLATLRVFGVEQYTNSQQ</sequence>
<accession>A0A446B9G3</accession>
<reference evidence="3 4" key="1">
    <citation type="submission" date="2018-04" db="EMBL/GenBank/DDBJ databases">
        <authorList>
            <person name="Huttner S."/>
            <person name="Dainat J."/>
        </authorList>
    </citation>
    <scope>NUCLEOTIDE SEQUENCE [LARGE SCALE GENOMIC DNA]</scope>
</reference>
<feature type="compositionally biased region" description="Low complexity" evidence="1">
    <location>
        <begin position="171"/>
        <end position="195"/>
    </location>
</feature>
<keyword evidence="2" id="KW-1133">Transmembrane helix</keyword>
<name>A0A446B9G3_9PEZI</name>
<keyword evidence="2" id="KW-0472">Membrane</keyword>
<protein>
    <submittedName>
        <fullName evidence="3">2d62d6fb-086f-44d6-92dd-b42bb11a1f9d</fullName>
    </submittedName>
</protein>
<keyword evidence="2" id="KW-0812">Transmembrane</keyword>